<dbReference type="EMBL" id="WQRF01000003">
    <property type="protein sequence ID" value="MVS99793.1"/>
    <property type="molecule type" value="Genomic_DNA"/>
</dbReference>
<accession>A0A7X3FSH0</accession>
<protein>
    <submittedName>
        <fullName evidence="1">Uncharacterized protein</fullName>
    </submittedName>
</protein>
<keyword evidence="2" id="KW-1185">Reference proteome</keyword>
<evidence type="ECO:0000313" key="1">
    <source>
        <dbReference type="EMBL" id="MVS99793.1"/>
    </source>
</evidence>
<evidence type="ECO:0000313" key="2">
    <source>
        <dbReference type="Proteomes" id="UP000438106"/>
    </source>
</evidence>
<sequence>MSCTVQITAARAALARAAWARGVAPYYDADAITDLLVDIRHWCAQAGIDFAASEQLAARIYLNEAGGAS</sequence>
<dbReference type="Proteomes" id="UP000438106">
    <property type="component" value="Unassembled WGS sequence"/>
</dbReference>
<gene>
    <name evidence="1" type="ORF">GO014_12240</name>
</gene>
<comment type="caution">
    <text evidence="1">The sequence shown here is derived from an EMBL/GenBank/DDBJ whole genome shotgun (WGS) entry which is preliminary data.</text>
</comment>
<reference evidence="1 2" key="1">
    <citation type="submission" date="2019-12" db="EMBL/GenBank/DDBJ databases">
        <title>Devosia maris sp. nov., isolated from the deep seawater.</title>
        <authorList>
            <person name="Liu Y."/>
        </authorList>
    </citation>
    <scope>NUCLEOTIDE SEQUENCE [LARGE SCALE GENOMIC DNA]</scope>
    <source>
        <strain evidence="1 2">L53-10-65</strain>
    </source>
</reference>
<name>A0A7X3FSH0_9HYPH</name>
<dbReference type="RefSeq" id="WP_157290593.1">
    <property type="nucleotide sequence ID" value="NZ_WQRF01000003.1"/>
</dbReference>
<proteinExistence type="predicted"/>
<dbReference type="AlphaFoldDB" id="A0A7X3FSH0"/>
<organism evidence="1 2">
    <name type="scientific">Devosia marina</name>
    <dbReference type="NCBI Taxonomy" id="2683198"/>
    <lineage>
        <taxon>Bacteria</taxon>
        <taxon>Pseudomonadati</taxon>
        <taxon>Pseudomonadota</taxon>
        <taxon>Alphaproteobacteria</taxon>
        <taxon>Hyphomicrobiales</taxon>
        <taxon>Devosiaceae</taxon>
        <taxon>Devosia</taxon>
    </lineage>
</organism>